<comment type="function">
    <text evidence="11">Catalyzes the specific phosphorylation of the 3-hydroxyl group of shikimic acid using ATP as a cosubstrate.</text>
</comment>
<dbReference type="InterPro" id="IPR023000">
    <property type="entry name" value="Shikimate_kinase_CS"/>
</dbReference>
<feature type="binding site" evidence="11">
    <location>
        <position position="56"/>
    </location>
    <ligand>
        <name>substrate</name>
    </ligand>
</feature>
<sequence length="170" mass="19251">MKISLVGFMATGKSKVGSLLANDLGYQFFDTDELIERKTGLSIPEIFQRKGEEYFRRVETESLADILEKDKIVISTGGGIVVSRFNRELLLSRTISFLLTASAEEIYQRVKGDNKRPLLSVSDPLNEIRNLLSRRAEYYNAFTNKIDTMGKKPEVVVKKILDLIGEINDE</sequence>
<dbReference type="AlphaFoldDB" id="A0A8A7KBC6"/>
<proteinExistence type="inferred from homology"/>
<dbReference type="UniPathway" id="UPA00053">
    <property type="reaction ID" value="UER00088"/>
</dbReference>
<keyword evidence="13" id="KW-1185">Reference proteome</keyword>
<dbReference type="SUPFAM" id="SSF52540">
    <property type="entry name" value="P-loop containing nucleoside triphosphate hydrolases"/>
    <property type="match status" value="1"/>
</dbReference>
<keyword evidence="4 11" id="KW-0028">Amino-acid biosynthesis</keyword>
<dbReference type="Proteomes" id="UP000665020">
    <property type="component" value="Chromosome"/>
</dbReference>
<accession>A0A8A7KBC6</accession>
<keyword evidence="7 11" id="KW-0418">Kinase</keyword>
<keyword evidence="11" id="KW-0460">Magnesium</keyword>
<comment type="caution">
    <text evidence="11">Lacks conserved residue(s) required for the propagation of feature annotation.</text>
</comment>
<dbReference type="CDD" id="cd00464">
    <property type="entry name" value="SK"/>
    <property type="match status" value="1"/>
</dbReference>
<dbReference type="GO" id="GO:0000287">
    <property type="term" value="F:magnesium ion binding"/>
    <property type="evidence" value="ECO:0007669"/>
    <property type="project" value="UniProtKB-UniRule"/>
</dbReference>
<comment type="cofactor">
    <cofactor evidence="11">
        <name>Mg(2+)</name>
        <dbReference type="ChEBI" id="CHEBI:18420"/>
    </cofactor>
    <text evidence="11">Binds 1 Mg(2+) ion per subunit.</text>
</comment>
<dbReference type="InterPro" id="IPR031322">
    <property type="entry name" value="Shikimate/glucono_kinase"/>
</dbReference>
<evidence type="ECO:0000256" key="1">
    <source>
        <dbReference type="ARBA" id="ARBA00004842"/>
    </source>
</evidence>
<dbReference type="KEGG" id="ifn:GM661_11470"/>
<feature type="binding site" evidence="11">
    <location>
        <position position="32"/>
    </location>
    <ligand>
        <name>substrate</name>
    </ligand>
</feature>
<evidence type="ECO:0000256" key="5">
    <source>
        <dbReference type="ARBA" id="ARBA00022679"/>
    </source>
</evidence>
<comment type="subunit">
    <text evidence="11">Monomer.</text>
</comment>
<dbReference type="GO" id="GO:0008652">
    <property type="term" value="P:amino acid biosynthetic process"/>
    <property type="evidence" value="ECO:0007669"/>
    <property type="project" value="UniProtKB-KW"/>
</dbReference>
<evidence type="ECO:0000313" key="13">
    <source>
        <dbReference type="Proteomes" id="UP000665020"/>
    </source>
</evidence>
<dbReference type="EMBL" id="CP046640">
    <property type="protein sequence ID" value="QTL98540.1"/>
    <property type="molecule type" value="Genomic_DNA"/>
</dbReference>
<keyword evidence="8 11" id="KW-0067">ATP-binding</keyword>
<evidence type="ECO:0000313" key="12">
    <source>
        <dbReference type="EMBL" id="QTL98540.1"/>
    </source>
</evidence>
<dbReference type="PROSITE" id="PS01128">
    <property type="entry name" value="SHIKIMATE_KINASE"/>
    <property type="match status" value="1"/>
</dbReference>
<keyword evidence="11" id="KW-0963">Cytoplasm</keyword>
<dbReference type="InterPro" id="IPR000623">
    <property type="entry name" value="Shikimate_kinase/TSH1"/>
</dbReference>
<feature type="binding site" evidence="11">
    <location>
        <position position="135"/>
    </location>
    <ligand>
        <name>substrate</name>
    </ligand>
</feature>
<comment type="similarity">
    <text evidence="2 11">Belongs to the shikimate kinase family.</text>
</comment>
<evidence type="ECO:0000256" key="2">
    <source>
        <dbReference type="ARBA" id="ARBA00006997"/>
    </source>
</evidence>
<dbReference type="GO" id="GO:0004765">
    <property type="term" value="F:shikimate kinase activity"/>
    <property type="evidence" value="ECO:0007669"/>
    <property type="project" value="UniProtKB-UniRule"/>
</dbReference>
<comment type="subcellular location">
    <subcellularLocation>
        <location evidence="11">Cytoplasm</location>
    </subcellularLocation>
</comment>
<keyword evidence="9 11" id="KW-0057">Aromatic amino acid biosynthesis</keyword>
<feature type="binding site" evidence="11">
    <location>
        <position position="78"/>
    </location>
    <ligand>
        <name>substrate</name>
    </ligand>
</feature>
<feature type="binding site" evidence="11">
    <location>
        <position position="14"/>
    </location>
    <ligand>
        <name>Mg(2+)</name>
        <dbReference type="ChEBI" id="CHEBI:18420"/>
    </ligand>
</feature>
<organism evidence="12 13">
    <name type="scientific">Iocasia fonsfrigidae</name>
    <dbReference type="NCBI Taxonomy" id="2682810"/>
    <lineage>
        <taxon>Bacteria</taxon>
        <taxon>Bacillati</taxon>
        <taxon>Bacillota</taxon>
        <taxon>Clostridia</taxon>
        <taxon>Halanaerobiales</taxon>
        <taxon>Halanaerobiaceae</taxon>
        <taxon>Iocasia</taxon>
    </lineage>
</organism>
<dbReference type="GO" id="GO:0005524">
    <property type="term" value="F:ATP binding"/>
    <property type="evidence" value="ECO:0007669"/>
    <property type="project" value="UniProtKB-UniRule"/>
</dbReference>
<evidence type="ECO:0000256" key="8">
    <source>
        <dbReference type="ARBA" id="ARBA00022840"/>
    </source>
</evidence>
<keyword evidence="11" id="KW-0479">Metal-binding</keyword>
<evidence type="ECO:0000256" key="9">
    <source>
        <dbReference type="ARBA" id="ARBA00023141"/>
    </source>
</evidence>
<dbReference type="PANTHER" id="PTHR21087">
    <property type="entry name" value="SHIKIMATE KINASE"/>
    <property type="match status" value="1"/>
</dbReference>
<name>A0A8A7KBC6_9FIRM</name>
<evidence type="ECO:0000256" key="3">
    <source>
        <dbReference type="ARBA" id="ARBA00012154"/>
    </source>
</evidence>
<feature type="binding site" evidence="11">
    <location>
        <begin position="10"/>
        <end position="15"/>
    </location>
    <ligand>
        <name>ATP</name>
        <dbReference type="ChEBI" id="CHEBI:30616"/>
    </ligand>
</feature>
<dbReference type="HAMAP" id="MF_00109">
    <property type="entry name" value="Shikimate_kinase"/>
    <property type="match status" value="1"/>
</dbReference>
<evidence type="ECO:0000256" key="7">
    <source>
        <dbReference type="ARBA" id="ARBA00022777"/>
    </source>
</evidence>
<keyword evidence="5 11" id="KW-0808">Transferase</keyword>
<reference evidence="12" key="1">
    <citation type="submission" date="2019-12" db="EMBL/GenBank/DDBJ databases">
        <authorList>
            <person name="zhang j."/>
            <person name="sun C.M."/>
        </authorList>
    </citation>
    <scope>NUCLEOTIDE SEQUENCE</scope>
    <source>
        <strain evidence="12">NS-1</strain>
    </source>
</reference>
<gene>
    <name evidence="11" type="primary">aroK</name>
    <name evidence="12" type="ORF">GM661_11470</name>
</gene>
<evidence type="ECO:0000256" key="10">
    <source>
        <dbReference type="ARBA" id="ARBA00048567"/>
    </source>
</evidence>
<protein>
    <recommendedName>
        <fullName evidence="3 11">Shikimate kinase</fullName>
        <shortName evidence="11">SK</shortName>
        <ecNumber evidence="3 11">2.7.1.71</ecNumber>
    </recommendedName>
</protein>
<dbReference type="InterPro" id="IPR027417">
    <property type="entry name" value="P-loop_NTPase"/>
</dbReference>
<dbReference type="GO" id="GO:0009073">
    <property type="term" value="P:aromatic amino acid family biosynthetic process"/>
    <property type="evidence" value="ECO:0007669"/>
    <property type="project" value="UniProtKB-KW"/>
</dbReference>
<dbReference type="Pfam" id="PF01202">
    <property type="entry name" value="SKI"/>
    <property type="match status" value="1"/>
</dbReference>
<dbReference type="Gene3D" id="3.40.50.300">
    <property type="entry name" value="P-loop containing nucleotide triphosphate hydrolases"/>
    <property type="match status" value="1"/>
</dbReference>
<dbReference type="GO" id="GO:0009423">
    <property type="term" value="P:chorismate biosynthetic process"/>
    <property type="evidence" value="ECO:0007669"/>
    <property type="project" value="UniProtKB-UniRule"/>
</dbReference>
<evidence type="ECO:0000256" key="11">
    <source>
        <dbReference type="HAMAP-Rule" id="MF_00109"/>
    </source>
</evidence>
<dbReference type="PANTHER" id="PTHR21087:SF16">
    <property type="entry name" value="SHIKIMATE KINASE 1, CHLOROPLASTIC"/>
    <property type="match status" value="1"/>
</dbReference>
<evidence type="ECO:0000256" key="4">
    <source>
        <dbReference type="ARBA" id="ARBA00022605"/>
    </source>
</evidence>
<evidence type="ECO:0000256" key="6">
    <source>
        <dbReference type="ARBA" id="ARBA00022741"/>
    </source>
</evidence>
<dbReference type="GO" id="GO:0005829">
    <property type="term" value="C:cytosol"/>
    <property type="evidence" value="ECO:0007669"/>
    <property type="project" value="TreeGrafter"/>
</dbReference>
<feature type="binding site" evidence="11">
    <location>
        <position position="116"/>
    </location>
    <ligand>
        <name>ATP</name>
        <dbReference type="ChEBI" id="CHEBI:30616"/>
    </ligand>
</feature>
<dbReference type="EC" id="2.7.1.71" evidence="3 11"/>
<comment type="catalytic activity">
    <reaction evidence="10 11">
        <text>shikimate + ATP = 3-phosphoshikimate + ADP + H(+)</text>
        <dbReference type="Rhea" id="RHEA:13121"/>
        <dbReference type="ChEBI" id="CHEBI:15378"/>
        <dbReference type="ChEBI" id="CHEBI:30616"/>
        <dbReference type="ChEBI" id="CHEBI:36208"/>
        <dbReference type="ChEBI" id="CHEBI:145989"/>
        <dbReference type="ChEBI" id="CHEBI:456216"/>
        <dbReference type="EC" id="2.7.1.71"/>
    </reaction>
</comment>
<dbReference type="PRINTS" id="PR01100">
    <property type="entry name" value="SHIKIMTKNASE"/>
</dbReference>
<dbReference type="RefSeq" id="WP_230866958.1">
    <property type="nucleotide sequence ID" value="NZ_CP046640.1"/>
</dbReference>
<keyword evidence="6 11" id="KW-0547">Nucleotide-binding</keyword>
<comment type="pathway">
    <text evidence="1 11">Metabolic intermediate biosynthesis; chorismate biosynthesis; chorismate from D-erythrose 4-phosphate and phosphoenolpyruvate: step 5/7.</text>
</comment>